<feature type="region of interest" description="Disordered" evidence="5">
    <location>
        <begin position="202"/>
        <end position="233"/>
    </location>
</feature>
<dbReference type="InterPro" id="IPR013762">
    <property type="entry name" value="Integrase-like_cat_sf"/>
</dbReference>
<keyword evidence="2" id="KW-0229">DNA integration</keyword>
<protein>
    <submittedName>
        <fullName evidence="7">Site-specific integrase</fullName>
    </submittedName>
</protein>
<evidence type="ECO:0000256" key="2">
    <source>
        <dbReference type="ARBA" id="ARBA00022908"/>
    </source>
</evidence>
<dbReference type="CDD" id="cd00397">
    <property type="entry name" value="DNA_BRE_C"/>
    <property type="match status" value="1"/>
</dbReference>
<dbReference type="InterPro" id="IPR002104">
    <property type="entry name" value="Integrase_catalytic"/>
</dbReference>
<sequence length="257" mass="29857">MRLQEIERVSGERSSITPAWFWLSVYETFHYTGIRLNSLLSIQRRDICLRRRTINIRSEGDKTHKEFLLPIPGPLYEHIDRVVAWADSLHFKATDQLFNVNRFSSHYRRETMDINQIEAMYRKLTAIVGTRMTPHRFRHTLASDLMRQADRNIHVAKALLNHSSIATTMEYIETDPHQMRHVLEERADKVPRSLIARVDYSARQHQEQRLDPPKPLPSLPFQQPGSISGPSTPEAFDQLAEWISNGVRPLTAVGRRG</sequence>
<keyword evidence="4" id="KW-0233">DNA recombination</keyword>
<dbReference type="PROSITE" id="PS51898">
    <property type="entry name" value="TYR_RECOMBINASE"/>
    <property type="match status" value="1"/>
</dbReference>
<dbReference type="RefSeq" id="WP_338547454.1">
    <property type="nucleotide sequence ID" value="NZ_CP145723.1"/>
</dbReference>
<dbReference type="SUPFAM" id="SSF56349">
    <property type="entry name" value="DNA breaking-rejoining enzymes"/>
    <property type="match status" value="1"/>
</dbReference>
<keyword evidence="8" id="KW-1185">Reference proteome</keyword>
<dbReference type="Proteomes" id="UP001372714">
    <property type="component" value="Chromosome"/>
</dbReference>
<dbReference type="PANTHER" id="PTHR30349:SF41">
    <property type="entry name" value="INTEGRASE_RECOMBINASE PROTEIN MJ0367-RELATED"/>
    <property type="match status" value="1"/>
</dbReference>
<evidence type="ECO:0000313" key="7">
    <source>
        <dbReference type="EMBL" id="WWM69050.1"/>
    </source>
</evidence>
<dbReference type="EMBL" id="CP145723">
    <property type="protein sequence ID" value="WWM69050.1"/>
    <property type="molecule type" value="Genomic_DNA"/>
</dbReference>
<organism evidence="7 8">
    <name type="scientific">Pseudomonas benzopyrenica</name>
    <dbReference type="NCBI Taxonomy" id="2993566"/>
    <lineage>
        <taxon>Bacteria</taxon>
        <taxon>Pseudomonadati</taxon>
        <taxon>Pseudomonadota</taxon>
        <taxon>Gammaproteobacteria</taxon>
        <taxon>Pseudomonadales</taxon>
        <taxon>Pseudomonadaceae</taxon>
        <taxon>Pseudomonas</taxon>
    </lineage>
</organism>
<evidence type="ECO:0000256" key="4">
    <source>
        <dbReference type="ARBA" id="ARBA00023172"/>
    </source>
</evidence>
<evidence type="ECO:0000256" key="1">
    <source>
        <dbReference type="ARBA" id="ARBA00008857"/>
    </source>
</evidence>
<comment type="similarity">
    <text evidence="1">Belongs to the 'phage' integrase family.</text>
</comment>
<feature type="domain" description="Tyr recombinase" evidence="6">
    <location>
        <begin position="1"/>
        <end position="184"/>
    </location>
</feature>
<name>A0ABZ2FWN0_9PSED</name>
<evidence type="ECO:0000256" key="5">
    <source>
        <dbReference type="SAM" id="MobiDB-lite"/>
    </source>
</evidence>
<proteinExistence type="inferred from homology"/>
<dbReference type="InterPro" id="IPR050090">
    <property type="entry name" value="Tyrosine_recombinase_XerCD"/>
</dbReference>
<gene>
    <name evidence="7" type="ORF">V6W80_15585</name>
</gene>
<evidence type="ECO:0000256" key="3">
    <source>
        <dbReference type="ARBA" id="ARBA00023125"/>
    </source>
</evidence>
<keyword evidence="3" id="KW-0238">DNA-binding</keyword>
<dbReference type="Gene3D" id="1.10.443.10">
    <property type="entry name" value="Intergrase catalytic core"/>
    <property type="match status" value="1"/>
</dbReference>
<evidence type="ECO:0000259" key="6">
    <source>
        <dbReference type="PROSITE" id="PS51898"/>
    </source>
</evidence>
<feature type="compositionally biased region" description="Polar residues" evidence="5">
    <location>
        <begin position="220"/>
        <end position="231"/>
    </location>
</feature>
<reference evidence="7 8" key="1">
    <citation type="submission" date="2024-02" db="EMBL/GenBank/DDBJ databases">
        <title>The whole genome sequence of Pseudomonas benzopyrenica MLY92.</title>
        <authorList>
            <person name="Liu Y."/>
        </authorList>
    </citation>
    <scope>NUCLEOTIDE SEQUENCE [LARGE SCALE GENOMIC DNA]</scope>
    <source>
        <strain evidence="7 8">MLY92</strain>
    </source>
</reference>
<dbReference type="PANTHER" id="PTHR30349">
    <property type="entry name" value="PHAGE INTEGRASE-RELATED"/>
    <property type="match status" value="1"/>
</dbReference>
<accession>A0ABZ2FWN0</accession>
<dbReference type="InterPro" id="IPR011010">
    <property type="entry name" value="DNA_brk_join_enz"/>
</dbReference>
<evidence type="ECO:0000313" key="8">
    <source>
        <dbReference type="Proteomes" id="UP001372714"/>
    </source>
</evidence>
<feature type="compositionally biased region" description="Basic and acidic residues" evidence="5">
    <location>
        <begin position="202"/>
        <end position="212"/>
    </location>
</feature>
<dbReference type="Pfam" id="PF00589">
    <property type="entry name" value="Phage_integrase"/>
    <property type="match status" value="1"/>
</dbReference>